<dbReference type="Proteomes" id="UP000831787">
    <property type="component" value="Chromosome"/>
</dbReference>
<reference evidence="3 4" key="1">
    <citation type="submission" date="2022-04" db="EMBL/GenBank/DDBJ databases">
        <title>Halobacillus sp. isolated from saltern.</title>
        <authorList>
            <person name="Won M."/>
            <person name="Lee C.-M."/>
            <person name="Woen H.-Y."/>
            <person name="Kwon S.-W."/>
        </authorList>
    </citation>
    <scope>NUCLEOTIDE SEQUENCE [LARGE SCALE GENOMIC DNA]</scope>
    <source>
        <strain evidence="3 4">SSBR10-3</strain>
    </source>
</reference>
<dbReference type="Pfam" id="PF13530">
    <property type="entry name" value="SCP2_2"/>
    <property type="match status" value="1"/>
</dbReference>
<dbReference type="InterPro" id="IPR016181">
    <property type="entry name" value="Acyl_CoA_acyltransferase"/>
</dbReference>
<dbReference type="InterPro" id="IPR025559">
    <property type="entry name" value="Eis_dom"/>
</dbReference>
<dbReference type="SUPFAM" id="SSF55718">
    <property type="entry name" value="SCP-like"/>
    <property type="match status" value="1"/>
</dbReference>
<dbReference type="InterPro" id="IPR051554">
    <property type="entry name" value="Acetyltransferase_Eis"/>
</dbReference>
<protein>
    <submittedName>
        <fullName evidence="3">Sterol carrier protein domain-containing protein</fullName>
    </submittedName>
</protein>
<dbReference type="EMBL" id="CP095073">
    <property type="protein sequence ID" value="UOQ42921.1"/>
    <property type="molecule type" value="Genomic_DNA"/>
</dbReference>
<evidence type="ECO:0000313" key="3">
    <source>
        <dbReference type="EMBL" id="UOQ42921.1"/>
    </source>
</evidence>
<evidence type="ECO:0000259" key="1">
    <source>
        <dbReference type="Pfam" id="PF13530"/>
    </source>
</evidence>
<accession>A0ABY4EEM4</accession>
<dbReference type="RefSeq" id="WP_244708281.1">
    <property type="nucleotide sequence ID" value="NZ_CP095073.1"/>
</dbReference>
<feature type="domain" description="Eis-like acetyltransferase" evidence="2">
    <location>
        <begin position="20"/>
        <end position="88"/>
    </location>
</feature>
<dbReference type="PANTHER" id="PTHR37817">
    <property type="entry name" value="N-ACETYLTRANSFERASE EIS"/>
    <property type="match status" value="1"/>
</dbReference>
<dbReference type="Gene3D" id="3.30.1050.10">
    <property type="entry name" value="SCP2 sterol-binding domain"/>
    <property type="match status" value="1"/>
</dbReference>
<dbReference type="Pfam" id="PF17668">
    <property type="entry name" value="Acetyltransf_17"/>
    <property type="match status" value="1"/>
</dbReference>
<dbReference type="Gene3D" id="3.40.630.30">
    <property type="match status" value="1"/>
</dbReference>
<sequence>MTKTFPFERELNRPFWFGRVIGYVEEENVKGYFVYSTKEKDLYIHEFFFDSPNVVREFLTFLHNQTDQIKRVIMNSNFDEISHFVGSPESGQATMVDFPSTTDHKHIANVGIGVMYRIVNCLAFFKELKEKNHLLSPGVTLSLKLSINDDFFPLNSSTFILYITNGEIAEVREDGPFDVELRMDIAEFSSMVMGVENALTYLKWGLMEISDESYSKVINSLFQTESKPMIVKAF</sequence>
<evidence type="ECO:0000259" key="2">
    <source>
        <dbReference type="Pfam" id="PF17668"/>
    </source>
</evidence>
<dbReference type="SUPFAM" id="SSF55729">
    <property type="entry name" value="Acyl-CoA N-acyltransferases (Nat)"/>
    <property type="match status" value="1"/>
</dbReference>
<organism evidence="3 4">
    <name type="scientific">Halobacillus salinarum</name>
    <dbReference type="NCBI Taxonomy" id="2932257"/>
    <lineage>
        <taxon>Bacteria</taxon>
        <taxon>Bacillati</taxon>
        <taxon>Bacillota</taxon>
        <taxon>Bacilli</taxon>
        <taxon>Bacillales</taxon>
        <taxon>Bacillaceae</taxon>
        <taxon>Halobacillus</taxon>
    </lineage>
</organism>
<gene>
    <name evidence="3" type="ORF">MUN89_13245</name>
</gene>
<dbReference type="PANTHER" id="PTHR37817:SF1">
    <property type="entry name" value="N-ACETYLTRANSFERASE EIS"/>
    <property type="match status" value="1"/>
</dbReference>
<dbReference type="InterPro" id="IPR036527">
    <property type="entry name" value="SCP2_sterol-bd_dom_sf"/>
</dbReference>
<dbReference type="InterPro" id="IPR041380">
    <property type="entry name" value="Acetyltransf_17"/>
</dbReference>
<evidence type="ECO:0000313" key="4">
    <source>
        <dbReference type="Proteomes" id="UP000831787"/>
    </source>
</evidence>
<keyword evidence="4" id="KW-1185">Reference proteome</keyword>
<proteinExistence type="predicted"/>
<name>A0ABY4EEM4_9BACI</name>
<feature type="domain" description="Enhanced intracellular survival protein" evidence="1">
    <location>
        <begin position="142"/>
        <end position="229"/>
    </location>
</feature>